<evidence type="ECO:0000256" key="2">
    <source>
        <dbReference type="ARBA" id="ARBA00022692"/>
    </source>
</evidence>
<protein>
    <recommendedName>
        <fullName evidence="6">Glycosyl transferase family 2</fullName>
    </recommendedName>
</protein>
<dbReference type="RefSeq" id="WP_084164984.1">
    <property type="nucleotide sequence ID" value="NZ_AVFL01000019.1"/>
</dbReference>
<dbReference type="AlphaFoldDB" id="W9H3E7"/>
<evidence type="ECO:0000313" key="4">
    <source>
        <dbReference type="EMBL" id="EWY38288.1"/>
    </source>
</evidence>
<name>W9H3E7_9PROT</name>
<dbReference type="GO" id="GO:0016020">
    <property type="term" value="C:membrane"/>
    <property type="evidence" value="ECO:0007669"/>
    <property type="project" value="UniProtKB-SubCell"/>
</dbReference>
<dbReference type="InterPro" id="IPR029044">
    <property type="entry name" value="Nucleotide-diphossugar_trans"/>
</dbReference>
<dbReference type="PANTHER" id="PTHR21461">
    <property type="entry name" value="GLYCOSYLTRANSFERASE FAMILY 92 PROTEIN"/>
    <property type="match status" value="1"/>
</dbReference>
<dbReference type="Proteomes" id="UP000019486">
    <property type="component" value="Unassembled WGS sequence"/>
</dbReference>
<proteinExistence type="predicted"/>
<comment type="caution">
    <text evidence="4">The sequence shown here is derived from an EMBL/GenBank/DDBJ whole genome shotgun (WGS) entry which is preliminary data.</text>
</comment>
<keyword evidence="3" id="KW-0472">Membrane</keyword>
<evidence type="ECO:0000256" key="1">
    <source>
        <dbReference type="ARBA" id="ARBA00004167"/>
    </source>
</evidence>
<reference evidence="4 5" key="1">
    <citation type="submission" date="2013-08" db="EMBL/GenBank/DDBJ databases">
        <title>The genome sequence of Skermanella stibiiresistens.</title>
        <authorList>
            <person name="Zhu W."/>
            <person name="Wang G."/>
        </authorList>
    </citation>
    <scope>NUCLEOTIDE SEQUENCE [LARGE SCALE GENOMIC DNA]</scope>
    <source>
        <strain evidence="4 5">SB22</strain>
    </source>
</reference>
<organism evidence="4 5">
    <name type="scientific">Skermanella stibiiresistens SB22</name>
    <dbReference type="NCBI Taxonomy" id="1385369"/>
    <lineage>
        <taxon>Bacteria</taxon>
        <taxon>Pseudomonadati</taxon>
        <taxon>Pseudomonadota</taxon>
        <taxon>Alphaproteobacteria</taxon>
        <taxon>Rhodospirillales</taxon>
        <taxon>Azospirillaceae</taxon>
        <taxon>Skermanella</taxon>
    </lineage>
</organism>
<dbReference type="Pfam" id="PF13704">
    <property type="entry name" value="Glyco_tranf_2_4"/>
    <property type="match status" value="1"/>
</dbReference>
<comment type="subcellular location">
    <subcellularLocation>
        <location evidence="1">Membrane</location>
        <topology evidence="1">Single-pass membrane protein</topology>
    </subcellularLocation>
</comment>
<evidence type="ECO:0008006" key="6">
    <source>
        <dbReference type="Google" id="ProtNLM"/>
    </source>
</evidence>
<dbReference type="OrthoDB" id="118340at2"/>
<sequence>MSLFNGLSADNQGADDRVILLVCTMRNEGPYILEWLAYHLSIGFTDVVICTNDCIDESPLLLDRLHEMGVITHVRSEVPPGEKPQLVAYRKAQELDIGGRADWAMVLDTDEFLNIHVGCGRVTDLLDAVPDATAFLLNWRIFGDSGHAGWSREPVCERFTRASVLQDAVNLSFKTLFTRIDAYWCKLMPHQPRYPRDGRAAELRYVNGAGSPLPAYFHDESRDDFLQSEPDLVSWELAQVNHYNTRSREDYLVKHARGNGIVDGWDLDWNWNAFNKNDETDTTILPKLARARAVMAKLLDDPEVRRRHERCLHLYGAHVTALLEPRRPVVPAGAEG</sequence>
<dbReference type="PANTHER" id="PTHR21461:SF69">
    <property type="entry name" value="GLYCOSYLTRANSFERASE FAMILY 92 PROTEIN"/>
    <property type="match status" value="1"/>
</dbReference>
<accession>W9H3E7</accession>
<dbReference type="GO" id="GO:0005737">
    <property type="term" value="C:cytoplasm"/>
    <property type="evidence" value="ECO:0007669"/>
    <property type="project" value="TreeGrafter"/>
</dbReference>
<evidence type="ECO:0000313" key="5">
    <source>
        <dbReference type="Proteomes" id="UP000019486"/>
    </source>
</evidence>
<gene>
    <name evidence="4" type="ORF">N825_13855</name>
</gene>
<keyword evidence="2" id="KW-0812">Transmembrane</keyword>
<evidence type="ECO:0000256" key="3">
    <source>
        <dbReference type="ARBA" id="ARBA00022989"/>
    </source>
</evidence>
<dbReference type="GO" id="GO:0016757">
    <property type="term" value="F:glycosyltransferase activity"/>
    <property type="evidence" value="ECO:0007669"/>
    <property type="project" value="TreeGrafter"/>
</dbReference>
<keyword evidence="5" id="KW-1185">Reference proteome</keyword>
<dbReference type="SUPFAM" id="SSF53448">
    <property type="entry name" value="Nucleotide-diphospho-sugar transferases"/>
    <property type="match status" value="1"/>
</dbReference>
<dbReference type="STRING" id="1385369.N825_13855"/>
<keyword evidence="3" id="KW-1133">Transmembrane helix</keyword>
<dbReference type="EMBL" id="AVFL01000019">
    <property type="protein sequence ID" value="EWY38288.1"/>
    <property type="molecule type" value="Genomic_DNA"/>
</dbReference>